<gene>
    <name evidence="2" type="ORF">PXEA_LOCUS25469</name>
</gene>
<feature type="compositionally biased region" description="Acidic residues" evidence="1">
    <location>
        <begin position="1"/>
        <end position="12"/>
    </location>
</feature>
<keyword evidence="3" id="KW-1185">Reference proteome</keyword>
<feature type="region of interest" description="Disordered" evidence="1">
    <location>
        <begin position="1"/>
        <end position="31"/>
    </location>
</feature>
<proteinExistence type="predicted"/>
<organism evidence="2 3">
    <name type="scientific">Protopolystoma xenopodis</name>
    <dbReference type="NCBI Taxonomy" id="117903"/>
    <lineage>
        <taxon>Eukaryota</taxon>
        <taxon>Metazoa</taxon>
        <taxon>Spiralia</taxon>
        <taxon>Lophotrochozoa</taxon>
        <taxon>Platyhelminthes</taxon>
        <taxon>Monogenea</taxon>
        <taxon>Polyopisthocotylea</taxon>
        <taxon>Polystomatidea</taxon>
        <taxon>Polystomatidae</taxon>
        <taxon>Protopolystoma</taxon>
    </lineage>
</organism>
<dbReference type="Proteomes" id="UP000784294">
    <property type="component" value="Unassembled WGS sequence"/>
</dbReference>
<protein>
    <submittedName>
        <fullName evidence="2">Uncharacterized protein</fullName>
    </submittedName>
</protein>
<name>A0A448XA24_9PLAT</name>
<comment type="caution">
    <text evidence="2">The sequence shown here is derived from an EMBL/GenBank/DDBJ whole genome shotgun (WGS) entry which is preliminary data.</text>
</comment>
<dbReference type="AlphaFoldDB" id="A0A448XA24"/>
<evidence type="ECO:0000313" key="2">
    <source>
        <dbReference type="EMBL" id="VEL32029.1"/>
    </source>
</evidence>
<dbReference type="EMBL" id="CAAALY010129373">
    <property type="protein sequence ID" value="VEL32029.1"/>
    <property type="molecule type" value="Genomic_DNA"/>
</dbReference>
<evidence type="ECO:0000256" key="1">
    <source>
        <dbReference type="SAM" id="MobiDB-lite"/>
    </source>
</evidence>
<reference evidence="2" key="1">
    <citation type="submission" date="2018-11" db="EMBL/GenBank/DDBJ databases">
        <authorList>
            <consortium name="Pathogen Informatics"/>
        </authorList>
    </citation>
    <scope>NUCLEOTIDE SEQUENCE</scope>
</reference>
<accession>A0A448XA24</accession>
<evidence type="ECO:0000313" key="3">
    <source>
        <dbReference type="Proteomes" id="UP000784294"/>
    </source>
</evidence>
<sequence length="123" mass="13859">MDEEDTVLEDELPVGSLPWPEGREKTELNRSSNLGLGENRLFDESVDSGAKDRISLDLPLKLLDPTSAVANRAVQSFDHRGDAHNDRLSERSVKLLRAKAAFLNRVTVFLLDCFARNSARWHE</sequence>
<feature type="non-terminal residue" evidence="2">
    <location>
        <position position="123"/>
    </location>
</feature>